<evidence type="ECO:0008006" key="3">
    <source>
        <dbReference type="Google" id="ProtNLM"/>
    </source>
</evidence>
<protein>
    <recommendedName>
        <fullName evidence="3">Immunoglobulin V-set domain-containing protein</fullName>
    </recommendedName>
</protein>
<proteinExistence type="predicted"/>
<sequence>ILLLLCLFSDSAAGVCTVSISNVSLTDAGVYWCGAETRHEHLTSVSLTNKHELTLSSKPQLTSSSMYSNHKPCSSIIHACIVECMKNEHKHIFCKVVFFFFFFFCMH</sequence>
<accession>A0A8C1K8E7</accession>
<keyword evidence="2" id="KW-1185">Reference proteome</keyword>
<dbReference type="InterPro" id="IPR036179">
    <property type="entry name" value="Ig-like_dom_sf"/>
</dbReference>
<dbReference type="SUPFAM" id="SSF48726">
    <property type="entry name" value="Immunoglobulin"/>
    <property type="match status" value="1"/>
</dbReference>
<dbReference type="Ensembl" id="ENSCCRT00010047819.1">
    <property type="protein sequence ID" value="ENSCCRP00010043581.1"/>
    <property type="gene ID" value="ENSCCRG00010018534.1"/>
</dbReference>
<organism evidence="1 2">
    <name type="scientific">Cyprinus carpio</name>
    <name type="common">Common carp</name>
    <dbReference type="NCBI Taxonomy" id="7962"/>
    <lineage>
        <taxon>Eukaryota</taxon>
        <taxon>Metazoa</taxon>
        <taxon>Chordata</taxon>
        <taxon>Craniata</taxon>
        <taxon>Vertebrata</taxon>
        <taxon>Euteleostomi</taxon>
        <taxon>Actinopterygii</taxon>
        <taxon>Neopterygii</taxon>
        <taxon>Teleostei</taxon>
        <taxon>Ostariophysi</taxon>
        <taxon>Cypriniformes</taxon>
        <taxon>Cyprinidae</taxon>
        <taxon>Cyprininae</taxon>
        <taxon>Cyprinus</taxon>
    </lineage>
</organism>
<dbReference type="AlphaFoldDB" id="A0A8C1K8E7"/>
<name>A0A8C1K8E7_CYPCA</name>
<evidence type="ECO:0000313" key="2">
    <source>
        <dbReference type="Proteomes" id="UP000694427"/>
    </source>
</evidence>
<reference evidence="1" key="2">
    <citation type="submission" date="2025-09" db="UniProtKB">
        <authorList>
            <consortium name="Ensembl"/>
        </authorList>
    </citation>
    <scope>IDENTIFICATION</scope>
</reference>
<dbReference type="Proteomes" id="UP000694427">
    <property type="component" value="Unplaced"/>
</dbReference>
<reference evidence="1" key="1">
    <citation type="submission" date="2025-08" db="UniProtKB">
        <authorList>
            <consortium name="Ensembl"/>
        </authorList>
    </citation>
    <scope>IDENTIFICATION</scope>
</reference>
<dbReference type="InterPro" id="IPR013783">
    <property type="entry name" value="Ig-like_fold"/>
</dbReference>
<dbReference type="Gene3D" id="2.60.40.10">
    <property type="entry name" value="Immunoglobulins"/>
    <property type="match status" value="1"/>
</dbReference>
<evidence type="ECO:0000313" key="1">
    <source>
        <dbReference type="Ensembl" id="ENSCCRP00010043581.1"/>
    </source>
</evidence>